<reference evidence="4" key="1">
    <citation type="journal article" date="2017" name="Genome Biol.">
        <title>Comparative genomics reveals high biological diversity and specific adaptations in the industrially and medically important fungal genus Aspergillus.</title>
        <authorList>
            <person name="de Vries R.P."/>
            <person name="Riley R."/>
            <person name="Wiebenga A."/>
            <person name="Aguilar-Osorio G."/>
            <person name="Amillis S."/>
            <person name="Uchima C.A."/>
            <person name="Anderluh G."/>
            <person name="Asadollahi M."/>
            <person name="Askin M."/>
            <person name="Barry K."/>
            <person name="Battaglia E."/>
            <person name="Bayram O."/>
            <person name="Benocci T."/>
            <person name="Braus-Stromeyer S.A."/>
            <person name="Caldana C."/>
            <person name="Canovas D."/>
            <person name="Cerqueira G.C."/>
            <person name="Chen F."/>
            <person name="Chen W."/>
            <person name="Choi C."/>
            <person name="Clum A."/>
            <person name="Dos Santos R.A."/>
            <person name="Damasio A.R."/>
            <person name="Diallinas G."/>
            <person name="Emri T."/>
            <person name="Fekete E."/>
            <person name="Flipphi M."/>
            <person name="Freyberg S."/>
            <person name="Gallo A."/>
            <person name="Gournas C."/>
            <person name="Habgood R."/>
            <person name="Hainaut M."/>
            <person name="Harispe M.L."/>
            <person name="Henrissat B."/>
            <person name="Hilden K.S."/>
            <person name="Hope R."/>
            <person name="Hossain A."/>
            <person name="Karabika E."/>
            <person name="Karaffa L."/>
            <person name="Karanyi Z."/>
            <person name="Krasevec N."/>
            <person name="Kuo A."/>
            <person name="Kusch H."/>
            <person name="LaButti K."/>
            <person name="Lagendijk E.L."/>
            <person name="Lapidus A."/>
            <person name="Levasseur A."/>
            <person name="Lindquist E."/>
            <person name="Lipzen A."/>
            <person name="Logrieco A.F."/>
            <person name="MacCabe A."/>
            <person name="Maekelae M.R."/>
            <person name="Malavazi I."/>
            <person name="Melin P."/>
            <person name="Meyer V."/>
            <person name="Mielnichuk N."/>
            <person name="Miskei M."/>
            <person name="Molnar A.P."/>
            <person name="Mule G."/>
            <person name="Ngan C.Y."/>
            <person name="Orejas M."/>
            <person name="Orosz E."/>
            <person name="Ouedraogo J.P."/>
            <person name="Overkamp K.M."/>
            <person name="Park H.-S."/>
            <person name="Perrone G."/>
            <person name="Piumi F."/>
            <person name="Punt P.J."/>
            <person name="Ram A.F."/>
            <person name="Ramon A."/>
            <person name="Rauscher S."/>
            <person name="Record E."/>
            <person name="Riano-Pachon D.M."/>
            <person name="Robert V."/>
            <person name="Roehrig J."/>
            <person name="Ruller R."/>
            <person name="Salamov A."/>
            <person name="Salih N.S."/>
            <person name="Samson R.A."/>
            <person name="Sandor E."/>
            <person name="Sanguinetti M."/>
            <person name="Schuetze T."/>
            <person name="Sepcic K."/>
            <person name="Shelest E."/>
            <person name="Sherlock G."/>
            <person name="Sophianopoulou V."/>
            <person name="Squina F.M."/>
            <person name="Sun H."/>
            <person name="Susca A."/>
            <person name="Todd R.B."/>
            <person name="Tsang A."/>
            <person name="Unkles S.E."/>
            <person name="van de Wiele N."/>
            <person name="van Rossen-Uffink D."/>
            <person name="Oliveira J.V."/>
            <person name="Vesth T.C."/>
            <person name="Visser J."/>
            <person name="Yu J.-H."/>
            <person name="Zhou M."/>
            <person name="Andersen M.R."/>
            <person name="Archer D.B."/>
            <person name="Baker S.E."/>
            <person name="Benoit I."/>
            <person name="Brakhage A.A."/>
            <person name="Braus G.H."/>
            <person name="Fischer R."/>
            <person name="Frisvad J.C."/>
            <person name="Goldman G.H."/>
            <person name="Houbraken J."/>
            <person name="Oakley B."/>
            <person name="Pocsi I."/>
            <person name="Scazzocchio C."/>
            <person name="Seiboth B."/>
            <person name="vanKuyk P.A."/>
            <person name="Wortman J."/>
            <person name="Dyer P.S."/>
            <person name="Grigoriev I.V."/>
        </authorList>
    </citation>
    <scope>NUCLEOTIDE SEQUENCE [LARGE SCALE GENOMIC DNA]</scope>
    <source>
        <strain evidence="4">ITEM 5010</strain>
    </source>
</reference>
<dbReference type="EMBL" id="KV907511">
    <property type="protein sequence ID" value="OOF91387.1"/>
    <property type="molecule type" value="Genomic_DNA"/>
</dbReference>
<keyword evidence="4" id="KW-1185">Reference proteome</keyword>
<proteinExistence type="predicted"/>
<protein>
    <submittedName>
        <fullName evidence="3">Uncharacterized protein</fullName>
    </submittedName>
</protein>
<evidence type="ECO:0000256" key="1">
    <source>
        <dbReference type="SAM" id="MobiDB-lite"/>
    </source>
</evidence>
<dbReference type="AlphaFoldDB" id="A0A1R3RAA1"/>
<feature type="region of interest" description="Disordered" evidence="1">
    <location>
        <begin position="27"/>
        <end position="81"/>
    </location>
</feature>
<gene>
    <name evidence="3" type="ORF">ASPCADRAFT_211207</name>
</gene>
<evidence type="ECO:0000313" key="4">
    <source>
        <dbReference type="Proteomes" id="UP000188318"/>
    </source>
</evidence>
<evidence type="ECO:0000256" key="2">
    <source>
        <dbReference type="SAM" id="SignalP"/>
    </source>
</evidence>
<organism evidence="3 4">
    <name type="scientific">Aspergillus carbonarius (strain ITEM 5010)</name>
    <dbReference type="NCBI Taxonomy" id="602072"/>
    <lineage>
        <taxon>Eukaryota</taxon>
        <taxon>Fungi</taxon>
        <taxon>Dikarya</taxon>
        <taxon>Ascomycota</taxon>
        <taxon>Pezizomycotina</taxon>
        <taxon>Eurotiomycetes</taxon>
        <taxon>Eurotiomycetidae</taxon>
        <taxon>Eurotiales</taxon>
        <taxon>Aspergillaceae</taxon>
        <taxon>Aspergillus</taxon>
        <taxon>Aspergillus subgen. Circumdati</taxon>
    </lineage>
</organism>
<sequence length="81" mass="9414">MFCWWKAEHLDLPNGFLIVLATVFKSSHEDEEDEEDEEDDDGVYIIGDDKDDHPNFQHHKPTRRDPSSYLGSNRAQAPAWV</sequence>
<dbReference type="Proteomes" id="UP000188318">
    <property type="component" value="Unassembled WGS sequence"/>
</dbReference>
<feature type="chain" id="PRO_5012164391" evidence="2">
    <location>
        <begin position="22"/>
        <end position="81"/>
    </location>
</feature>
<accession>A0A1R3RAA1</accession>
<evidence type="ECO:0000313" key="3">
    <source>
        <dbReference type="EMBL" id="OOF91387.1"/>
    </source>
</evidence>
<name>A0A1R3RAA1_ASPC5</name>
<feature type="signal peptide" evidence="2">
    <location>
        <begin position="1"/>
        <end position="21"/>
    </location>
</feature>
<feature type="compositionally biased region" description="Acidic residues" evidence="1">
    <location>
        <begin position="29"/>
        <end position="42"/>
    </location>
</feature>
<feature type="non-terminal residue" evidence="3">
    <location>
        <position position="81"/>
    </location>
</feature>
<dbReference type="VEuPathDB" id="FungiDB:ASPCADRAFT_211207"/>
<keyword evidence="2" id="KW-0732">Signal</keyword>